<dbReference type="InterPro" id="IPR038371">
    <property type="entry name" value="Cu_polyphenol_OxRdtase_sf"/>
</dbReference>
<evidence type="ECO:0000256" key="9">
    <source>
        <dbReference type="ARBA" id="ARBA00049893"/>
    </source>
</evidence>
<dbReference type="NCBIfam" id="TIGR00726">
    <property type="entry name" value="peptidoglycan editing factor PgeF"/>
    <property type="match status" value="1"/>
</dbReference>
<evidence type="ECO:0000256" key="8">
    <source>
        <dbReference type="ARBA" id="ARBA00048968"/>
    </source>
</evidence>
<protein>
    <recommendedName>
        <fullName evidence="10">Purine nucleoside phosphorylase</fullName>
    </recommendedName>
</protein>
<dbReference type="InterPro" id="IPR011324">
    <property type="entry name" value="Cytotoxic_necrot_fac-like_cat"/>
</dbReference>
<comment type="catalytic activity">
    <reaction evidence="7">
        <text>adenosine + H2O + H(+) = inosine + NH4(+)</text>
        <dbReference type="Rhea" id="RHEA:24408"/>
        <dbReference type="ChEBI" id="CHEBI:15377"/>
        <dbReference type="ChEBI" id="CHEBI:15378"/>
        <dbReference type="ChEBI" id="CHEBI:16335"/>
        <dbReference type="ChEBI" id="CHEBI:17596"/>
        <dbReference type="ChEBI" id="CHEBI:28938"/>
        <dbReference type="EC" id="3.5.4.4"/>
    </reaction>
    <physiologicalReaction direction="left-to-right" evidence="7">
        <dbReference type="Rhea" id="RHEA:24409"/>
    </physiologicalReaction>
</comment>
<evidence type="ECO:0000256" key="2">
    <source>
        <dbReference type="ARBA" id="ARBA00007353"/>
    </source>
</evidence>
<keyword evidence="12" id="KW-1185">Reference proteome</keyword>
<evidence type="ECO:0000313" key="12">
    <source>
        <dbReference type="Proteomes" id="UP000657372"/>
    </source>
</evidence>
<organism evidence="11 12">
    <name type="scientific">Herminiimonas contaminans</name>
    <dbReference type="NCBI Taxonomy" id="1111140"/>
    <lineage>
        <taxon>Bacteria</taxon>
        <taxon>Pseudomonadati</taxon>
        <taxon>Pseudomonadota</taxon>
        <taxon>Betaproteobacteria</taxon>
        <taxon>Burkholderiales</taxon>
        <taxon>Oxalobacteraceae</taxon>
        <taxon>Herminiimonas</taxon>
    </lineage>
</organism>
<dbReference type="EMBL" id="JADOEL010000003">
    <property type="protein sequence ID" value="MBF8177106.1"/>
    <property type="molecule type" value="Genomic_DNA"/>
</dbReference>
<keyword evidence="4" id="KW-0479">Metal-binding</keyword>
<proteinExistence type="inferred from homology"/>
<dbReference type="Gene3D" id="3.60.140.10">
    <property type="entry name" value="CNF1/YfiH-like putative cysteine hydrolases"/>
    <property type="match status" value="1"/>
</dbReference>
<sequence>MELILPQWGTSLPHTGALATTRPCGISTAPYDDGQGGGGLNLGLHVGDVLAHVEHNRAQIRRQLPAEPAWLTQVHGTTVVDAAQVSGAPEADASYTTQAGVVCAIMTADCLPVLFADAGGRAVGAAHAGWRGLAAGVLDNTVAQMRAAGAETLHAWLGPAIGPQQFEVGADVLQAFVAQDAAAEQAFQPIADKPGKYLADIYQLARQRLARLGVHKVTGGNACTVSDAQRFYSYRRDGVTGRMAALIWLR</sequence>
<evidence type="ECO:0000256" key="5">
    <source>
        <dbReference type="ARBA" id="ARBA00022801"/>
    </source>
</evidence>
<evidence type="ECO:0000256" key="7">
    <source>
        <dbReference type="ARBA" id="ARBA00047989"/>
    </source>
</evidence>
<reference evidence="11 12" key="1">
    <citation type="submission" date="2020-11" db="EMBL/GenBank/DDBJ databases">
        <title>WGS of Herminiimonas contaminans strain Marseille-Q4544 isolated from planarians Schmidtea mediterranea.</title>
        <authorList>
            <person name="Kangale L."/>
        </authorList>
    </citation>
    <scope>NUCLEOTIDE SEQUENCE [LARGE SCALE GENOMIC DNA]</scope>
    <source>
        <strain evidence="11 12">Marseille-Q4544</strain>
    </source>
</reference>
<dbReference type="Pfam" id="PF02578">
    <property type="entry name" value="Cu-oxidase_4"/>
    <property type="match status" value="1"/>
</dbReference>
<dbReference type="SUPFAM" id="SSF64438">
    <property type="entry name" value="CNF1/YfiH-like putative cysteine hydrolases"/>
    <property type="match status" value="1"/>
</dbReference>
<keyword evidence="5" id="KW-0378">Hydrolase</keyword>
<gene>
    <name evidence="11" type="primary">pgeF</name>
    <name evidence="11" type="ORF">IXC47_05375</name>
</gene>
<dbReference type="Proteomes" id="UP000657372">
    <property type="component" value="Unassembled WGS sequence"/>
</dbReference>
<dbReference type="PANTHER" id="PTHR30616:SF2">
    <property type="entry name" value="PURINE NUCLEOSIDE PHOSPHORYLASE LACC1"/>
    <property type="match status" value="1"/>
</dbReference>
<evidence type="ECO:0000256" key="6">
    <source>
        <dbReference type="ARBA" id="ARBA00022833"/>
    </source>
</evidence>
<comment type="catalytic activity">
    <reaction evidence="9">
        <text>S-methyl-5'-thioadenosine + phosphate = 5-(methylsulfanyl)-alpha-D-ribose 1-phosphate + adenine</text>
        <dbReference type="Rhea" id="RHEA:11852"/>
        <dbReference type="ChEBI" id="CHEBI:16708"/>
        <dbReference type="ChEBI" id="CHEBI:17509"/>
        <dbReference type="ChEBI" id="CHEBI:43474"/>
        <dbReference type="ChEBI" id="CHEBI:58533"/>
        <dbReference type="EC" id="2.4.2.28"/>
    </reaction>
    <physiologicalReaction direction="left-to-right" evidence="9">
        <dbReference type="Rhea" id="RHEA:11853"/>
    </physiologicalReaction>
</comment>
<evidence type="ECO:0000256" key="1">
    <source>
        <dbReference type="ARBA" id="ARBA00000553"/>
    </source>
</evidence>
<comment type="caution">
    <text evidence="11">The sequence shown here is derived from an EMBL/GenBank/DDBJ whole genome shotgun (WGS) entry which is preliminary data.</text>
</comment>
<evidence type="ECO:0000313" key="11">
    <source>
        <dbReference type="EMBL" id="MBF8177106.1"/>
    </source>
</evidence>
<evidence type="ECO:0000256" key="4">
    <source>
        <dbReference type="ARBA" id="ARBA00022723"/>
    </source>
</evidence>
<name>A0ABS0EQK2_9BURK</name>
<accession>A0ABS0EQK2</accession>
<evidence type="ECO:0000256" key="10">
    <source>
        <dbReference type="RuleBase" id="RU361274"/>
    </source>
</evidence>
<evidence type="ECO:0000256" key="3">
    <source>
        <dbReference type="ARBA" id="ARBA00022679"/>
    </source>
</evidence>
<comment type="catalytic activity">
    <reaction evidence="8">
        <text>adenosine + phosphate = alpha-D-ribose 1-phosphate + adenine</text>
        <dbReference type="Rhea" id="RHEA:27642"/>
        <dbReference type="ChEBI" id="CHEBI:16335"/>
        <dbReference type="ChEBI" id="CHEBI:16708"/>
        <dbReference type="ChEBI" id="CHEBI:43474"/>
        <dbReference type="ChEBI" id="CHEBI:57720"/>
        <dbReference type="EC" id="2.4.2.1"/>
    </reaction>
    <physiologicalReaction direction="left-to-right" evidence="8">
        <dbReference type="Rhea" id="RHEA:27643"/>
    </physiologicalReaction>
</comment>
<keyword evidence="3" id="KW-0808">Transferase</keyword>
<comment type="similarity">
    <text evidence="2 10">Belongs to the purine nucleoside phosphorylase YfiH/LACC1 family.</text>
</comment>
<comment type="catalytic activity">
    <reaction evidence="1">
        <text>inosine + phosphate = alpha-D-ribose 1-phosphate + hypoxanthine</text>
        <dbReference type="Rhea" id="RHEA:27646"/>
        <dbReference type="ChEBI" id="CHEBI:17368"/>
        <dbReference type="ChEBI" id="CHEBI:17596"/>
        <dbReference type="ChEBI" id="CHEBI:43474"/>
        <dbReference type="ChEBI" id="CHEBI:57720"/>
        <dbReference type="EC" id="2.4.2.1"/>
    </reaction>
    <physiologicalReaction direction="left-to-right" evidence="1">
        <dbReference type="Rhea" id="RHEA:27647"/>
    </physiologicalReaction>
</comment>
<keyword evidence="6" id="KW-0862">Zinc</keyword>
<dbReference type="InterPro" id="IPR003730">
    <property type="entry name" value="Cu_polyphenol_OxRdtase"/>
</dbReference>
<dbReference type="RefSeq" id="WP_175626647.1">
    <property type="nucleotide sequence ID" value="NZ_JADOEL010000003.1"/>
</dbReference>
<dbReference type="CDD" id="cd16833">
    <property type="entry name" value="YfiH"/>
    <property type="match status" value="1"/>
</dbReference>
<dbReference type="PANTHER" id="PTHR30616">
    <property type="entry name" value="UNCHARACTERIZED PROTEIN YFIH"/>
    <property type="match status" value="1"/>
</dbReference>